<keyword evidence="3" id="KW-1185">Reference proteome</keyword>
<feature type="domain" description="FRG" evidence="1">
    <location>
        <begin position="26"/>
        <end position="163"/>
    </location>
</feature>
<evidence type="ECO:0000313" key="3">
    <source>
        <dbReference type="Proteomes" id="UP000016895"/>
    </source>
</evidence>
<name>U4K504_9VIBR</name>
<reference evidence="2 3" key="1">
    <citation type="journal article" date="2013" name="ISME J.">
        <title>Comparative genomics of pathogenic lineages of Vibrio nigripulchritudo identifies virulence-associated traits.</title>
        <authorList>
            <person name="Goudenege D."/>
            <person name="Labreuche Y."/>
            <person name="Krin E."/>
            <person name="Ansquer D."/>
            <person name="Mangenot S."/>
            <person name="Calteau A."/>
            <person name="Medigue C."/>
            <person name="Mazel D."/>
            <person name="Polz M.F."/>
            <person name="Le Roux F."/>
        </authorList>
    </citation>
    <scope>NUCLEOTIDE SEQUENCE [LARGE SCALE GENOMIC DNA]</scope>
    <source>
        <strain evidence="3">SnF1</strain>
    </source>
</reference>
<accession>U4K504</accession>
<organism evidence="2 3">
    <name type="scientific">Vibrio nigripulchritudo</name>
    <dbReference type="NCBI Taxonomy" id="28173"/>
    <lineage>
        <taxon>Bacteria</taxon>
        <taxon>Pseudomonadati</taxon>
        <taxon>Pseudomonadota</taxon>
        <taxon>Gammaproteobacteria</taxon>
        <taxon>Vibrionales</taxon>
        <taxon>Vibrionaceae</taxon>
        <taxon>Vibrio</taxon>
    </lineage>
</organism>
<dbReference type="KEGG" id="vni:VIBNI_A1622"/>
<dbReference type="RefSeq" id="WP_022550634.1">
    <property type="nucleotide sequence ID" value="NC_022528.1"/>
</dbReference>
<sequence length="305" mass="35395">MEIIEINGAKRFLNKIGLDNPQFESPFDKYIFRGQADSKWEVTPSAFRDTPKLFNDNGLLKKIGKRTNRDQVEAEFHTLNAFIDELNRNGFHVPNEELINIDSYGVSYNDFVTRIGRGEAIWPPKDYHSIIAIAQHYGMPTRFVDWTYDPLVAAYFAAKGALDNQSSDYFSVYAVSVRNSDVRDYDFSPLKSNSELYNSYEKNKIYQLVKSPSSFNLNLKSQKGLFLAYVEKSFYSNEKFKPYSLEDFLGRRRRGRGSYKFITRTENAEELLSLLHKRFYSASTLFPSIEGCVSSVYETRRYLNK</sequence>
<gene>
    <name evidence="2" type="ORF">VIBNI_A1622</name>
</gene>
<dbReference type="Pfam" id="PF08867">
    <property type="entry name" value="FRG"/>
    <property type="match status" value="1"/>
</dbReference>
<dbReference type="InterPro" id="IPR014966">
    <property type="entry name" value="FRG-dom"/>
</dbReference>
<proteinExistence type="predicted"/>
<dbReference type="EMBL" id="FO203526">
    <property type="protein sequence ID" value="CCO57734.1"/>
    <property type="molecule type" value="Genomic_DNA"/>
</dbReference>
<evidence type="ECO:0000259" key="1">
    <source>
        <dbReference type="SMART" id="SM00901"/>
    </source>
</evidence>
<dbReference type="Proteomes" id="UP000016895">
    <property type="component" value="Chromosome 1"/>
</dbReference>
<dbReference type="PATRIC" id="fig|1260221.3.peg.1546"/>
<dbReference type="SMART" id="SM00901">
    <property type="entry name" value="FRG"/>
    <property type="match status" value="1"/>
</dbReference>
<dbReference type="OrthoDB" id="9816036at2"/>
<evidence type="ECO:0000313" key="2">
    <source>
        <dbReference type="EMBL" id="CCO57734.1"/>
    </source>
</evidence>
<dbReference type="AlphaFoldDB" id="U4K504"/>
<protein>
    <submittedName>
        <fullName evidence="2">Putative FRG domain protein</fullName>
    </submittedName>
</protein>